<keyword evidence="4" id="KW-0479">Metal-binding</keyword>
<sequence>MRKAVIFIMLVLSVFAVDGTVFAADKDIKIGVVYYKFDDVYITSVRMAFERLVAGYDNVEALTFNSQNDQALQFEQIDQLIAADVDVLLVNIVDTQCAHIAVGKAEAAGLPIILFNRESELASYSDYEGARYVGSMALEAGIIQGEMIADLWLSDPAYDRNGNGVLDYVMLSGDENNLEATLRTIHSVKTVEEAGIEVAELGSVIASWDADKAYDAMKGWLATDIDNIDVVFANNDSMAAGAIVALQEEGFNLGQDGGSADGGSADGGSADGGSADGDGAGGFIPVFGVDGTEEALDLVSRGIMSGSVTQDQQAMGEAMFKLAYNAGQGREFLDGTDYSYDESGLAVRIPYQAFVVE</sequence>
<dbReference type="Pfam" id="PF13407">
    <property type="entry name" value="Peripla_BP_4"/>
    <property type="match status" value="1"/>
</dbReference>
<name>A0ABY5P4H5_9LACT</name>
<keyword evidence="2" id="KW-0813">Transport</keyword>
<keyword evidence="7" id="KW-0106">Calcium</keyword>
<dbReference type="CDD" id="cd01539">
    <property type="entry name" value="PBP1_GGBP"/>
    <property type="match status" value="1"/>
</dbReference>
<feature type="chain" id="PRO_5046407701" description="D-galactose/methyl-galactoside binding periplasmic protein MglB" evidence="11">
    <location>
        <begin position="24"/>
        <end position="357"/>
    </location>
</feature>
<keyword evidence="6" id="KW-0574">Periplasm</keyword>
<evidence type="ECO:0000256" key="5">
    <source>
        <dbReference type="ARBA" id="ARBA00022729"/>
    </source>
</evidence>
<feature type="signal peptide" evidence="11">
    <location>
        <begin position="1"/>
        <end position="23"/>
    </location>
</feature>
<dbReference type="Proteomes" id="UP001315967">
    <property type="component" value="Chromosome"/>
</dbReference>
<comment type="subunit">
    <text evidence="8">The ABC transporter complex is composed of one ATP-binding protein (MglA), two transmembrane proteins (MglC) and a solute-binding protein (MglB).</text>
</comment>
<evidence type="ECO:0000313" key="14">
    <source>
        <dbReference type="Proteomes" id="UP001315967"/>
    </source>
</evidence>
<evidence type="ECO:0000313" key="13">
    <source>
        <dbReference type="EMBL" id="UUX33449.1"/>
    </source>
</evidence>
<feature type="domain" description="Periplasmic binding protein" evidence="12">
    <location>
        <begin position="30"/>
        <end position="330"/>
    </location>
</feature>
<evidence type="ECO:0000256" key="7">
    <source>
        <dbReference type="ARBA" id="ARBA00022837"/>
    </source>
</evidence>
<comment type="subcellular location">
    <subcellularLocation>
        <location evidence="1">Cell envelope</location>
    </subcellularLocation>
</comment>
<evidence type="ECO:0000256" key="1">
    <source>
        <dbReference type="ARBA" id="ARBA00004196"/>
    </source>
</evidence>
<dbReference type="PANTHER" id="PTHR30036:SF2">
    <property type="entry name" value="D-GALACTOSE_METHYL-GALACTOSIDE BINDING PERIPLASMIC PROTEIN MGLB"/>
    <property type="match status" value="1"/>
</dbReference>
<reference evidence="13 14" key="1">
    <citation type="submission" date="2022-08" db="EMBL/GenBank/DDBJ databases">
        <title>Aerococcaceae sp. nov isolated from spoiled eye mask.</title>
        <authorList>
            <person name="Zhou G."/>
            <person name="Xie X.-B."/>
            <person name="Shi Q.-S."/>
            <person name="Wang Y.-S."/>
            <person name="Wen X."/>
            <person name="Peng H."/>
            <person name="Yang X.-J."/>
            <person name="Tao H.-B."/>
            <person name="Huang X.-M."/>
        </authorList>
    </citation>
    <scope>NUCLEOTIDE SEQUENCE [LARGE SCALE GENOMIC DNA]</scope>
    <source>
        <strain evidence="14">DM20194951</strain>
    </source>
</reference>
<dbReference type="InterPro" id="IPR028082">
    <property type="entry name" value="Peripla_BP_I"/>
</dbReference>
<evidence type="ECO:0000256" key="3">
    <source>
        <dbReference type="ARBA" id="ARBA00022597"/>
    </source>
</evidence>
<evidence type="ECO:0000256" key="8">
    <source>
        <dbReference type="ARBA" id="ARBA00034323"/>
    </source>
</evidence>
<keyword evidence="3" id="KW-0762">Sugar transport</keyword>
<gene>
    <name evidence="13" type="ORF">NRE15_11140</name>
</gene>
<dbReference type="EMBL" id="CP102453">
    <property type="protein sequence ID" value="UUX33449.1"/>
    <property type="molecule type" value="Genomic_DNA"/>
</dbReference>
<keyword evidence="5 11" id="KW-0732">Signal</keyword>
<dbReference type="RefSeq" id="WP_313792951.1">
    <property type="nucleotide sequence ID" value="NZ_CP102453.1"/>
</dbReference>
<evidence type="ECO:0000256" key="2">
    <source>
        <dbReference type="ARBA" id="ARBA00022448"/>
    </source>
</evidence>
<evidence type="ECO:0000256" key="6">
    <source>
        <dbReference type="ARBA" id="ARBA00022764"/>
    </source>
</evidence>
<dbReference type="InterPro" id="IPR044085">
    <property type="entry name" value="MglB-like_PBP1"/>
</dbReference>
<dbReference type="InterPro" id="IPR025997">
    <property type="entry name" value="SBP_2_dom"/>
</dbReference>
<proteinExistence type="predicted"/>
<accession>A0ABY5P4H5</accession>
<dbReference type="PANTHER" id="PTHR30036">
    <property type="entry name" value="D-XYLOSE-BINDING PERIPLASMIC PROTEIN"/>
    <property type="match status" value="1"/>
</dbReference>
<evidence type="ECO:0000259" key="12">
    <source>
        <dbReference type="Pfam" id="PF13407"/>
    </source>
</evidence>
<protein>
    <recommendedName>
        <fullName evidence="9">D-galactose/methyl-galactoside binding periplasmic protein MglB</fullName>
    </recommendedName>
</protein>
<feature type="region of interest" description="Disordered" evidence="10">
    <location>
        <begin position="255"/>
        <end position="275"/>
    </location>
</feature>
<evidence type="ECO:0000256" key="4">
    <source>
        <dbReference type="ARBA" id="ARBA00022723"/>
    </source>
</evidence>
<evidence type="ECO:0000256" key="10">
    <source>
        <dbReference type="SAM" id="MobiDB-lite"/>
    </source>
</evidence>
<evidence type="ECO:0000256" key="11">
    <source>
        <dbReference type="SAM" id="SignalP"/>
    </source>
</evidence>
<dbReference type="Gene3D" id="3.40.50.2300">
    <property type="match status" value="2"/>
</dbReference>
<evidence type="ECO:0000256" key="9">
    <source>
        <dbReference type="ARBA" id="ARBA00034344"/>
    </source>
</evidence>
<dbReference type="InterPro" id="IPR050555">
    <property type="entry name" value="Bact_Solute-Bind_Prot2"/>
</dbReference>
<dbReference type="SUPFAM" id="SSF53822">
    <property type="entry name" value="Periplasmic binding protein-like I"/>
    <property type="match status" value="1"/>
</dbReference>
<organism evidence="13 14">
    <name type="scientific">Fundicoccus culcitae</name>
    <dbReference type="NCBI Taxonomy" id="2969821"/>
    <lineage>
        <taxon>Bacteria</taxon>
        <taxon>Bacillati</taxon>
        <taxon>Bacillota</taxon>
        <taxon>Bacilli</taxon>
        <taxon>Lactobacillales</taxon>
        <taxon>Aerococcaceae</taxon>
        <taxon>Fundicoccus</taxon>
    </lineage>
</organism>
<keyword evidence="14" id="KW-1185">Reference proteome</keyword>